<comment type="caution">
    <text evidence="1">The sequence shown here is derived from an EMBL/GenBank/DDBJ whole genome shotgun (WGS) entry which is preliminary data.</text>
</comment>
<accession>A0ABV0VDD6</accession>
<keyword evidence="2" id="KW-1185">Reference proteome</keyword>
<evidence type="ECO:0000313" key="1">
    <source>
        <dbReference type="EMBL" id="MEQ2255274.1"/>
    </source>
</evidence>
<organism evidence="1 2">
    <name type="scientific">Ilyodon furcidens</name>
    <name type="common">goldbreast splitfin</name>
    <dbReference type="NCBI Taxonomy" id="33524"/>
    <lineage>
        <taxon>Eukaryota</taxon>
        <taxon>Metazoa</taxon>
        <taxon>Chordata</taxon>
        <taxon>Craniata</taxon>
        <taxon>Vertebrata</taxon>
        <taxon>Euteleostomi</taxon>
        <taxon>Actinopterygii</taxon>
        <taxon>Neopterygii</taxon>
        <taxon>Teleostei</taxon>
        <taxon>Neoteleostei</taxon>
        <taxon>Acanthomorphata</taxon>
        <taxon>Ovalentaria</taxon>
        <taxon>Atherinomorphae</taxon>
        <taxon>Cyprinodontiformes</taxon>
        <taxon>Goodeidae</taxon>
        <taxon>Ilyodon</taxon>
    </lineage>
</organism>
<sequence length="116" mass="13019">MESRLETFFLGCQPGLSPDIFIIPSKIPHKGKKSRDMLITRNIDGESPNNHNLIVHSKKQQESIIVRTIRINSVNSVPTKISQSNPSKKLIEEKKLHFVFFIHAQGSKTNTVLGGT</sequence>
<proteinExistence type="predicted"/>
<gene>
    <name evidence="1" type="ORF">ILYODFUR_012201</name>
</gene>
<dbReference type="Proteomes" id="UP001482620">
    <property type="component" value="Unassembled WGS sequence"/>
</dbReference>
<name>A0ABV0VDD6_9TELE</name>
<protein>
    <submittedName>
        <fullName evidence="1">Uncharacterized protein</fullName>
    </submittedName>
</protein>
<dbReference type="EMBL" id="JAHRIQ010105217">
    <property type="protein sequence ID" value="MEQ2255274.1"/>
    <property type="molecule type" value="Genomic_DNA"/>
</dbReference>
<reference evidence="1 2" key="1">
    <citation type="submission" date="2021-06" db="EMBL/GenBank/DDBJ databases">
        <authorList>
            <person name="Palmer J.M."/>
        </authorList>
    </citation>
    <scope>NUCLEOTIDE SEQUENCE [LARGE SCALE GENOMIC DNA]</scope>
    <source>
        <strain evidence="2">if_2019</strain>
        <tissue evidence="1">Muscle</tissue>
    </source>
</reference>
<evidence type="ECO:0000313" key="2">
    <source>
        <dbReference type="Proteomes" id="UP001482620"/>
    </source>
</evidence>